<evidence type="ECO:0000256" key="1">
    <source>
        <dbReference type="ARBA" id="ARBA00005472"/>
    </source>
</evidence>
<proteinExistence type="inferred from homology"/>
<feature type="compositionally biased region" description="Low complexity" evidence="3">
    <location>
        <begin position="19"/>
        <end position="38"/>
    </location>
</feature>
<dbReference type="Gene3D" id="6.10.250.1050">
    <property type="match status" value="2"/>
</dbReference>
<reference evidence="4" key="1">
    <citation type="submission" date="2025-08" db="UniProtKB">
        <authorList>
            <consortium name="Ensembl"/>
        </authorList>
    </citation>
    <scope>IDENTIFICATION</scope>
</reference>
<evidence type="ECO:0008006" key="6">
    <source>
        <dbReference type="Google" id="ProtNLM"/>
    </source>
</evidence>
<feature type="region of interest" description="Disordered" evidence="3">
    <location>
        <begin position="1"/>
        <end position="48"/>
    </location>
</feature>
<comment type="similarity">
    <text evidence="1">Belongs to the protein phosphatase inhibitor 2 family.</text>
</comment>
<dbReference type="AlphaFoldDB" id="A0A8D0VIQ5"/>
<accession>A0A8D0VIQ5</accession>
<name>A0A8D0VIQ5_PIG</name>
<dbReference type="PANTHER" id="PTHR12398">
    <property type="entry name" value="PROTEIN PHOSPHATASE INHIBITOR"/>
    <property type="match status" value="1"/>
</dbReference>
<dbReference type="Proteomes" id="UP000694570">
    <property type="component" value="Unplaced"/>
</dbReference>
<evidence type="ECO:0000256" key="2">
    <source>
        <dbReference type="ARBA" id="ARBA00023272"/>
    </source>
</evidence>
<dbReference type="PANTHER" id="PTHR12398:SF41">
    <property type="entry name" value="PPP1R2C FAMILY MEMBER C"/>
    <property type="match status" value="1"/>
</dbReference>
<dbReference type="Pfam" id="PF04979">
    <property type="entry name" value="IPP-2"/>
    <property type="match status" value="1"/>
</dbReference>
<protein>
    <recommendedName>
        <fullName evidence="6">Protein phosphatase inhibitor 2 family member C</fullName>
    </recommendedName>
</protein>
<feature type="compositionally biased region" description="Basic and acidic residues" evidence="3">
    <location>
        <begin position="39"/>
        <end position="48"/>
    </location>
</feature>
<evidence type="ECO:0000313" key="4">
    <source>
        <dbReference type="Ensembl" id="ENSSSCP00030006510.1"/>
    </source>
</evidence>
<dbReference type="GO" id="GO:0004864">
    <property type="term" value="F:protein phosphatase inhibitor activity"/>
    <property type="evidence" value="ECO:0007669"/>
    <property type="project" value="UniProtKB-KW"/>
</dbReference>
<dbReference type="Ensembl" id="ENSSSCT00030014485.1">
    <property type="protein sequence ID" value="ENSSSCP00030006510.1"/>
    <property type="gene ID" value="ENSSSCG00030010555.1"/>
</dbReference>
<dbReference type="GO" id="GO:0009966">
    <property type="term" value="P:regulation of signal transduction"/>
    <property type="evidence" value="ECO:0007669"/>
    <property type="project" value="InterPro"/>
</dbReference>
<dbReference type="InterPro" id="IPR007062">
    <property type="entry name" value="PPI-2"/>
</dbReference>
<organism evidence="4 5">
    <name type="scientific">Sus scrofa</name>
    <name type="common">Pig</name>
    <dbReference type="NCBI Taxonomy" id="9823"/>
    <lineage>
        <taxon>Eukaryota</taxon>
        <taxon>Metazoa</taxon>
        <taxon>Chordata</taxon>
        <taxon>Craniata</taxon>
        <taxon>Vertebrata</taxon>
        <taxon>Euteleostomi</taxon>
        <taxon>Mammalia</taxon>
        <taxon>Eutheria</taxon>
        <taxon>Laurasiatheria</taxon>
        <taxon>Artiodactyla</taxon>
        <taxon>Suina</taxon>
        <taxon>Suidae</taxon>
        <taxon>Sus</taxon>
    </lineage>
</organism>
<sequence>MAAPTASHGPIKGILKNKGSTASSVAASVQQAGGAVAEVQRKKSQKWDEKNILATYRPEYRDYDFMKTNEPSTPQLGLLEDPEDAACDSATKETLTLDNLAKKLAATDTSELSYHLGEPEREGAHTSKIFLDKQEKHRQFEMKRKLHYNEGLNIKLARQLISRDLEREEEEDENKESRPFKVNCQVKILPMSLLGFVQ</sequence>
<evidence type="ECO:0000256" key="3">
    <source>
        <dbReference type="SAM" id="MobiDB-lite"/>
    </source>
</evidence>
<keyword evidence="2" id="KW-0650">Protein phosphatase inhibitor</keyword>
<evidence type="ECO:0000313" key="5">
    <source>
        <dbReference type="Proteomes" id="UP000694570"/>
    </source>
</evidence>